<dbReference type="PROSITE" id="PS50092">
    <property type="entry name" value="TSP1"/>
    <property type="match status" value="1"/>
</dbReference>
<dbReference type="AlphaFoldDB" id="A0A183GBS1"/>
<reference evidence="4" key="2">
    <citation type="submission" date="2019-09" db="UniProtKB">
        <authorList>
            <consortium name="WormBaseParasite"/>
        </authorList>
    </citation>
    <scope>IDENTIFICATION</scope>
</reference>
<proteinExistence type="predicted"/>
<name>A0A183GBS1_HELPZ</name>
<keyword evidence="3" id="KW-1185">Reference proteome</keyword>
<dbReference type="EMBL" id="UZAH01031460">
    <property type="protein sequence ID" value="VDP15558.1"/>
    <property type="molecule type" value="Genomic_DNA"/>
</dbReference>
<protein>
    <submittedName>
        <fullName evidence="4">Laminin EGF-like domain-containing protein</fullName>
    </submittedName>
</protein>
<dbReference type="OrthoDB" id="6273859at2759"/>
<evidence type="ECO:0000313" key="3">
    <source>
        <dbReference type="Proteomes" id="UP000050761"/>
    </source>
</evidence>
<dbReference type="InterPro" id="IPR000884">
    <property type="entry name" value="TSP1_rpt"/>
</dbReference>
<dbReference type="SUPFAM" id="SSF82895">
    <property type="entry name" value="TSP-1 type 1 repeat"/>
    <property type="match status" value="1"/>
</dbReference>
<dbReference type="WBParaSite" id="HPBE_0001956301-mRNA-1">
    <property type="protein sequence ID" value="HPBE_0001956301-mRNA-1"/>
    <property type="gene ID" value="HPBE_0001956301"/>
</dbReference>
<reference evidence="2 3" key="1">
    <citation type="submission" date="2018-11" db="EMBL/GenBank/DDBJ databases">
        <authorList>
            <consortium name="Pathogen Informatics"/>
        </authorList>
    </citation>
    <scope>NUCLEOTIDE SEQUENCE [LARGE SCALE GENOMIC DNA]</scope>
</reference>
<feature type="region of interest" description="Disordered" evidence="1">
    <location>
        <begin position="204"/>
        <end position="228"/>
    </location>
</feature>
<sequence length="228" mass="24164">MKLIKEKLSPFQSRIQSCSAYTIGTGVQATGCTTCTLPPATAPCSTCQTAAPAPPITPAPSAQWGEWGPFGQCTTTCGGGQRARQRLCNGGCTTCQCLGSSLDVQLCNTAPCPVACTTCQQTPYYDQPVTAAPCSTCGVRQPYPYYQQPAPTYQQPSPAYQQPSPTYQQPSPSPCLTCSTPYIQPAPSSCSTCGVNNRYYDPYGNAAGRRKRSEEKTAKGPLSTLLLT</sequence>
<dbReference type="Pfam" id="PF00090">
    <property type="entry name" value="TSP_1"/>
    <property type="match status" value="1"/>
</dbReference>
<dbReference type="InterPro" id="IPR036383">
    <property type="entry name" value="TSP1_rpt_sf"/>
</dbReference>
<accession>A0A183GBS1</accession>
<organism evidence="3 4">
    <name type="scientific">Heligmosomoides polygyrus</name>
    <name type="common">Parasitic roundworm</name>
    <dbReference type="NCBI Taxonomy" id="6339"/>
    <lineage>
        <taxon>Eukaryota</taxon>
        <taxon>Metazoa</taxon>
        <taxon>Ecdysozoa</taxon>
        <taxon>Nematoda</taxon>
        <taxon>Chromadorea</taxon>
        <taxon>Rhabditida</taxon>
        <taxon>Rhabditina</taxon>
        <taxon>Rhabditomorpha</taxon>
        <taxon>Strongyloidea</taxon>
        <taxon>Heligmosomidae</taxon>
        <taxon>Heligmosomoides</taxon>
    </lineage>
</organism>
<evidence type="ECO:0000256" key="1">
    <source>
        <dbReference type="SAM" id="MobiDB-lite"/>
    </source>
</evidence>
<feature type="region of interest" description="Disordered" evidence="1">
    <location>
        <begin position="148"/>
        <end position="168"/>
    </location>
</feature>
<evidence type="ECO:0000313" key="2">
    <source>
        <dbReference type="EMBL" id="VDP15558.1"/>
    </source>
</evidence>
<accession>A0A3P8C2A7</accession>
<dbReference type="SMART" id="SM00209">
    <property type="entry name" value="TSP1"/>
    <property type="match status" value="1"/>
</dbReference>
<dbReference type="Proteomes" id="UP000050761">
    <property type="component" value="Unassembled WGS sequence"/>
</dbReference>
<gene>
    <name evidence="2" type="ORF">HPBE_LOCUS19562</name>
</gene>
<dbReference type="Gene3D" id="2.20.100.10">
    <property type="entry name" value="Thrombospondin type-1 (TSP1) repeat"/>
    <property type="match status" value="1"/>
</dbReference>
<evidence type="ECO:0000313" key="4">
    <source>
        <dbReference type="WBParaSite" id="HPBE_0001956301-mRNA-1"/>
    </source>
</evidence>